<protein>
    <submittedName>
        <fullName evidence="9">(S)-mandelate dehydrogenase</fullName>
    </submittedName>
</protein>
<reference evidence="9 10" key="1">
    <citation type="submission" date="2016-11" db="EMBL/GenBank/DDBJ databases">
        <authorList>
            <person name="Jaros S."/>
            <person name="Januszkiewicz K."/>
            <person name="Wedrychowicz H."/>
        </authorList>
    </citation>
    <scope>NUCLEOTIDE SEQUENCE [LARGE SCALE GENOMIC DNA]</scope>
    <source>
        <strain evidence="9 10">CGMCC 1.10190</strain>
    </source>
</reference>
<dbReference type="InterPro" id="IPR012133">
    <property type="entry name" value="Alpha-hydoxy_acid_DH_FMN"/>
</dbReference>
<feature type="binding site" evidence="7">
    <location>
        <position position="283"/>
    </location>
    <ligand>
        <name>glyoxylate</name>
        <dbReference type="ChEBI" id="CHEBI:36655"/>
    </ligand>
</feature>
<evidence type="ECO:0000313" key="10">
    <source>
        <dbReference type="Proteomes" id="UP000184226"/>
    </source>
</evidence>
<feature type="binding site" evidence="7">
    <location>
        <position position="132"/>
    </location>
    <ligand>
        <name>glyoxylate</name>
        <dbReference type="ChEBI" id="CHEBI:36655"/>
    </ligand>
</feature>
<feature type="domain" description="FMN hydroxy acid dehydrogenase" evidence="8">
    <location>
        <begin position="1"/>
        <end position="385"/>
    </location>
</feature>
<dbReference type="PIRSF" id="PIRSF000138">
    <property type="entry name" value="Al-hdrx_acd_dh"/>
    <property type="match status" value="1"/>
</dbReference>
<dbReference type="PROSITE" id="PS51349">
    <property type="entry name" value="FMN_HYDROXY_ACID_DH_2"/>
    <property type="match status" value="1"/>
</dbReference>
<dbReference type="SUPFAM" id="SSF51395">
    <property type="entry name" value="FMN-linked oxidoreductases"/>
    <property type="match status" value="1"/>
</dbReference>
<comment type="cofactor">
    <cofactor evidence="1">
        <name>FMN</name>
        <dbReference type="ChEBI" id="CHEBI:58210"/>
    </cofactor>
</comment>
<keyword evidence="4" id="KW-0560">Oxidoreductase</keyword>
<evidence type="ECO:0000256" key="5">
    <source>
        <dbReference type="ARBA" id="ARBA00024042"/>
    </source>
</evidence>
<dbReference type="Pfam" id="PF01070">
    <property type="entry name" value="FMN_dh"/>
    <property type="match status" value="1"/>
</dbReference>
<dbReference type="Proteomes" id="UP000184226">
    <property type="component" value="Unassembled WGS sequence"/>
</dbReference>
<dbReference type="CDD" id="cd02809">
    <property type="entry name" value="alpha_hydroxyacid_oxid_FMN"/>
    <property type="match status" value="1"/>
</dbReference>
<feature type="binding site" evidence="7">
    <location>
        <begin position="311"/>
        <end position="315"/>
    </location>
    <ligand>
        <name>FMN</name>
        <dbReference type="ChEBI" id="CHEBI:58210"/>
    </ligand>
</feature>
<dbReference type="GO" id="GO:0004459">
    <property type="term" value="F:L-lactate dehydrogenase (NAD+) activity"/>
    <property type="evidence" value="ECO:0007669"/>
    <property type="project" value="TreeGrafter"/>
</dbReference>
<keyword evidence="2 7" id="KW-0285">Flavoprotein</keyword>
<dbReference type="GO" id="GO:0010181">
    <property type="term" value="F:FMN binding"/>
    <property type="evidence" value="ECO:0007669"/>
    <property type="project" value="InterPro"/>
</dbReference>
<name>A0A1M5ZY26_9BURK</name>
<feature type="binding site" evidence="7">
    <location>
        <position position="256"/>
    </location>
    <ligand>
        <name>FMN</name>
        <dbReference type="ChEBI" id="CHEBI:58210"/>
    </ligand>
</feature>
<keyword evidence="3 7" id="KW-0288">FMN</keyword>
<dbReference type="InterPro" id="IPR000262">
    <property type="entry name" value="FMN-dep_DH"/>
</dbReference>
<keyword evidence="10" id="KW-1185">Reference proteome</keyword>
<dbReference type="EMBL" id="FQXE01000020">
    <property type="protein sequence ID" value="SHI29151.1"/>
    <property type="molecule type" value="Genomic_DNA"/>
</dbReference>
<dbReference type="FunFam" id="3.20.20.70:FF:000029">
    <property type="entry name" value="L-lactate dehydrogenase"/>
    <property type="match status" value="1"/>
</dbReference>
<proteinExistence type="inferred from homology"/>
<evidence type="ECO:0000256" key="4">
    <source>
        <dbReference type="ARBA" id="ARBA00023002"/>
    </source>
</evidence>
<feature type="binding site" evidence="7">
    <location>
        <begin position="334"/>
        <end position="335"/>
    </location>
    <ligand>
        <name>FMN</name>
        <dbReference type="ChEBI" id="CHEBI:58210"/>
    </ligand>
</feature>
<sequence>MNIDSAVNLDDIRKLAKKKLPKIAFDFLEGGVDDERCLERNRKAFERHALIPRYLRDVSRRDQSMTLLGRSYSSPFGISPTGMGGLFRPKADLMLAEAAAQANIPYLMSSASNDSLEAAARLAPRNTWFQMYGTLDDRINADMVRRARDAGIENLVITVDVPVNSNRERNRRNGFSRPLKMTPAIVMEALGHPLWIIRYLMTGGVPMMENWAPYAPEGATPREVGELFGTLTPAAMVNWETLERFRGIWPGKMVVKGILHPDDALQAVRAGADGIIVSNHGGRQLDAIPSPVEMLPAIRGAVGDEVELMLDSGVRRGSDIIIAICLGARFAFFGRPPLYAVAAAGAEGIQKTIQIMQKEIDMVMAQIGCASLTQLHAGYLYTGSSA</sequence>
<accession>A0A1M5ZY26</accession>
<dbReference type="PANTHER" id="PTHR10578">
    <property type="entry name" value="S -2-HYDROXY-ACID OXIDASE-RELATED"/>
    <property type="match status" value="1"/>
</dbReference>
<dbReference type="OrthoDB" id="8717062at2"/>
<evidence type="ECO:0000256" key="1">
    <source>
        <dbReference type="ARBA" id="ARBA00001917"/>
    </source>
</evidence>
<feature type="binding site" evidence="7">
    <location>
        <position position="278"/>
    </location>
    <ligand>
        <name>FMN</name>
        <dbReference type="ChEBI" id="CHEBI:58210"/>
    </ligand>
</feature>
<organism evidence="9 10">
    <name type="scientific">Pollutimonas bauzanensis</name>
    <dbReference type="NCBI Taxonomy" id="658167"/>
    <lineage>
        <taxon>Bacteria</taxon>
        <taxon>Pseudomonadati</taxon>
        <taxon>Pseudomonadota</taxon>
        <taxon>Betaproteobacteria</taxon>
        <taxon>Burkholderiales</taxon>
        <taxon>Alcaligenaceae</taxon>
        <taxon>Pollutimonas</taxon>
    </lineage>
</organism>
<dbReference type="STRING" id="658167.SAMN04488135_12049"/>
<dbReference type="Gene3D" id="3.20.20.70">
    <property type="entry name" value="Aldolase class I"/>
    <property type="match status" value="1"/>
</dbReference>
<feature type="binding site" evidence="7">
    <location>
        <position position="130"/>
    </location>
    <ligand>
        <name>FMN</name>
        <dbReference type="ChEBI" id="CHEBI:58210"/>
    </ligand>
</feature>
<evidence type="ECO:0000256" key="6">
    <source>
        <dbReference type="PIRSR" id="PIRSR000138-1"/>
    </source>
</evidence>
<feature type="binding site" evidence="7">
    <location>
        <position position="167"/>
    </location>
    <ligand>
        <name>glyoxylate</name>
        <dbReference type="ChEBI" id="CHEBI:36655"/>
    </ligand>
</feature>
<feature type="active site" description="Proton acceptor" evidence="6">
    <location>
        <position position="280"/>
    </location>
</feature>
<dbReference type="GO" id="GO:0005886">
    <property type="term" value="C:plasma membrane"/>
    <property type="evidence" value="ECO:0007669"/>
    <property type="project" value="TreeGrafter"/>
</dbReference>
<evidence type="ECO:0000259" key="8">
    <source>
        <dbReference type="PROSITE" id="PS51349"/>
    </source>
</evidence>
<feature type="binding site" evidence="7">
    <location>
        <position position="158"/>
    </location>
    <ligand>
        <name>FMN</name>
        <dbReference type="ChEBI" id="CHEBI:58210"/>
    </ligand>
</feature>
<gene>
    <name evidence="9" type="ORF">SAMN04488135_12049</name>
</gene>
<dbReference type="PANTHER" id="PTHR10578:SF107">
    <property type="entry name" value="2-HYDROXYACID OXIDASE 1"/>
    <property type="match status" value="1"/>
</dbReference>
<dbReference type="PROSITE" id="PS00557">
    <property type="entry name" value="FMN_HYDROXY_ACID_DH_1"/>
    <property type="match status" value="1"/>
</dbReference>
<feature type="binding site" evidence="7">
    <location>
        <position position="280"/>
    </location>
    <ligand>
        <name>glyoxylate</name>
        <dbReference type="ChEBI" id="CHEBI:36655"/>
    </ligand>
</feature>
<evidence type="ECO:0000256" key="3">
    <source>
        <dbReference type="ARBA" id="ARBA00022643"/>
    </source>
</evidence>
<comment type="similarity">
    <text evidence="5">Belongs to the FMN-dependent alpha-hydroxy acid dehydrogenase family.</text>
</comment>
<dbReference type="GO" id="GO:0009060">
    <property type="term" value="P:aerobic respiration"/>
    <property type="evidence" value="ECO:0007669"/>
    <property type="project" value="TreeGrafter"/>
</dbReference>
<dbReference type="InterPro" id="IPR008259">
    <property type="entry name" value="FMN_hydac_DH_AS"/>
</dbReference>
<feature type="binding site" evidence="7">
    <location>
        <position position="109"/>
    </location>
    <ligand>
        <name>FMN</name>
        <dbReference type="ChEBI" id="CHEBI:58210"/>
    </ligand>
</feature>
<dbReference type="InterPro" id="IPR037396">
    <property type="entry name" value="FMN_HAD"/>
</dbReference>
<evidence type="ECO:0000256" key="7">
    <source>
        <dbReference type="PIRSR" id="PIRSR000138-2"/>
    </source>
</evidence>
<feature type="binding site" evidence="7">
    <location>
        <begin position="80"/>
        <end position="82"/>
    </location>
    <ligand>
        <name>FMN</name>
        <dbReference type="ChEBI" id="CHEBI:58210"/>
    </ligand>
</feature>
<dbReference type="InterPro" id="IPR013785">
    <property type="entry name" value="Aldolase_TIM"/>
</dbReference>
<dbReference type="RefSeq" id="WP_073109230.1">
    <property type="nucleotide sequence ID" value="NZ_FQXE01000020.1"/>
</dbReference>
<dbReference type="AlphaFoldDB" id="A0A1M5ZY26"/>
<evidence type="ECO:0000313" key="9">
    <source>
        <dbReference type="EMBL" id="SHI29151.1"/>
    </source>
</evidence>
<evidence type="ECO:0000256" key="2">
    <source>
        <dbReference type="ARBA" id="ARBA00022630"/>
    </source>
</evidence>